<evidence type="ECO:0000313" key="9">
    <source>
        <dbReference type="EMBL" id="UPQ79610.1"/>
    </source>
</evidence>
<evidence type="ECO:0000313" key="10">
    <source>
        <dbReference type="Proteomes" id="UP000830583"/>
    </source>
</evidence>
<dbReference type="CDD" id="cd04725">
    <property type="entry name" value="OMP_decarboxylase_like"/>
    <property type="match status" value="1"/>
</dbReference>
<keyword evidence="10" id="KW-1185">Reference proteome</keyword>
<dbReference type="EC" id="4.1.1.23" evidence="7"/>
<keyword evidence="5 9" id="KW-0456">Lyase</keyword>
<comment type="similarity">
    <text evidence="2">Belongs to the OMP decarboxylase family. Type 2 subfamily.</text>
</comment>
<comment type="catalytic activity">
    <reaction evidence="6">
        <text>orotidine 5'-phosphate + H(+) = UMP + CO2</text>
        <dbReference type="Rhea" id="RHEA:11596"/>
        <dbReference type="ChEBI" id="CHEBI:15378"/>
        <dbReference type="ChEBI" id="CHEBI:16526"/>
        <dbReference type="ChEBI" id="CHEBI:57538"/>
        <dbReference type="ChEBI" id="CHEBI:57865"/>
        <dbReference type="EC" id="4.1.1.23"/>
    </reaction>
</comment>
<accession>A0ABY4KFM0</accession>
<feature type="domain" description="Orotidine 5'-phosphate decarboxylase" evidence="8">
    <location>
        <begin position="16"/>
        <end position="254"/>
    </location>
</feature>
<dbReference type="InterPro" id="IPR011995">
    <property type="entry name" value="OMPdecase_type-2"/>
</dbReference>
<dbReference type="PANTHER" id="PTHR43375:SF1">
    <property type="entry name" value="OROTIDINE 5'-PHOSPHATE DECARBOXYLASE"/>
    <property type="match status" value="1"/>
</dbReference>
<evidence type="ECO:0000256" key="3">
    <source>
        <dbReference type="ARBA" id="ARBA00022793"/>
    </source>
</evidence>
<dbReference type="PANTHER" id="PTHR43375">
    <property type="entry name" value="OROTIDINE 5'-PHOSPHATE DECARBOXYLASE"/>
    <property type="match status" value="1"/>
</dbReference>
<evidence type="ECO:0000256" key="2">
    <source>
        <dbReference type="ARBA" id="ARBA00008847"/>
    </source>
</evidence>
<protein>
    <recommendedName>
        <fullName evidence="7">Orotidine-5'-phosphate decarboxylase</fullName>
        <ecNumber evidence="7">4.1.1.23</ecNumber>
    </recommendedName>
</protein>
<keyword evidence="3" id="KW-0210">Decarboxylase</keyword>
<evidence type="ECO:0000256" key="5">
    <source>
        <dbReference type="ARBA" id="ARBA00023239"/>
    </source>
</evidence>
<dbReference type="Proteomes" id="UP000830583">
    <property type="component" value="Chromosome"/>
</dbReference>
<organism evidence="9 10">
    <name type="scientific">Flavobacterium azooxidireducens</name>
    <dbReference type="NCBI Taxonomy" id="1871076"/>
    <lineage>
        <taxon>Bacteria</taxon>
        <taxon>Pseudomonadati</taxon>
        <taxon>Bacteroidota</taxon>
        <taxon>Flavobacteriia</taxon>
        <taxon>Flavobacteriales</taxon>
        <taxon>Flavobacteriaceae</taxon>
        <taxon>Flavobacterium</taxon>
    </lineage>
</organism>
<sequence length="272" mass="30508">MTTAQLIEQIYIKKSFLCIGLDVDLNKIPKHLLQTEDPIFEFNKSIIDATHDLCISYKPNTAFYEAYGLKGWQSLQKTIDYINTNYPEIFTIADAKRGDIGNTSSMYAKAFLEDLNFDSVTVAPYMGKDSVEPFLAFENKHTILLALTSNEGAFDFQTKLSGETEIYKHVLETSKTWKNSQNLMYVVGATKAEYFTEIRKIVPDSFLLVPGVGAQGGSLQEVCKYGLNANVGLLINSSRGIIYASNESDFAAKAREEALKLQKEMEEILKTK</sequence>
<reference evidence="9" key="1">
    <citation type="submission" date="2022-04" db="EMBL/GenBank/DDBJ databases">
        <title>Consumption of N2O by Flavobacterium azooxidireducens sp. nov. isolated from Decomposing Leaf Litter of Phragmites australis (Cav.).</title>
        <authorList>
            <person name="Behrendt U."/>
            <person name="Spanner T."/>
            <person name="Augustin J."/>
            <person name="Horn M.A."/>
            <person name="Kolb S."/>
            <person name="Ulrich A."/>
        </authorList>
    </citation>
    <scope>NUCLEOTIDE SEQUENCE</scope>
    <source>
        <strain evidence="9">IGB 4-14</strain>
    </source>
</reference>
<gene>
    <name evidence="9" type="primary">pyrF</name>
    <name evidence="9" type="ORF">M0M57_01935</name>
</gene>
<comment type="pathway">
    <text evidence="1">Pyrimidine metabolism; UMP biosynthesis via de novo pathway; UMP from orotate: step 2/2.</text>
</comment>
<evidence type="ECO:0000256" key="1">
    <source>
        <dbReference type="ARBA" id="ARBA00004861"/>
    </source>
</evidence>
<dbReference type="Gene3D" id="3.20.20.70">
    <property type="entry name" value="Aldolase class I"/>
    <property type="match status" value="1"/>
</dbReference>
<evidence type="ECO:0000256" key="7">
    <source>
        <dbReference type="NCBIfam" id="TIGR02127"/>
    </source>
</evidence>
<name>A0ABY4KFM0_9FLAO</name>
<keyword evidence="4" id="KW-0665">Pyrimidine biosynthesis</keyword>
<dbReference type="EMBL" id="CP096205">
    <property type="protein sequence ID" value="UPQ79610.1"/>
    <property type="molecule type" value="Genomic_DNA"/>
</dbReference>
<evidence type="ECO:0000256" key="4">
    <source>
        <dbReference type="ARBA" id="ARBA00022975"/>
    </source>
</evidence>
<dbReference type="NCBIfam" id="TIGR02127">
    <property type="entry name" value="pyrF_sub2"/>
    <property type="match status" value="1"/>
</dbReference>
<dbReference type="RefSeq" id="WP_248434872.1">
    <property type="nucleotide sequence ID" value="NZ_CP096205.1"/>
</dbReference>
<evidence type="ECO:0000256" key="6">
    <source>
        <dbReference type="ARBA" id="ARBA00049157"/>
    </source>
</evidence>
<dbReference type="InterPro" id="IPR011060">
    <property type="entry name" value="RibuloseP-bd_barrel"/>
</dbReference>
<dbReference type="GO" id="GO:0004590">
    <property type="term" value="F:orotidine-5'-phosphate decarboxylase activity"/>
    <property type="evidence" value="ECO:0007669"/>
    <property type="project" value="UniProtKB-EC"/>
</dbReference>
<dbReference type="Pfam" id="PF00215">
    <property type="entry name" value="OMPdecase"/>
    <property type="match status" value="1"/>
</dbReference>
<dbReference type="InterPro" id="IPR013785">
    <property type="entry name" value="Aldolase_TIM"/>
</dbReference>
<dbReference type="SUPFAM" id="SSF51366">
    <property type="entry name" value="Ribulose-phoshate binding barrel"/>
    <property type="match status" value="1"/>
</dbReference>
<evidence type="ECO:0000259" key="8">
    <source>
        <dbReference type="SMART" id="SM00934"/>
    </source>
</evidence>
<dbReference type="SMART" id="SM00934">
    <property type="entry name" value="OMPdecase"/>
    <property type="match status" value="1"/>
</dbReference>
<dbReference type="InterPro" id="IPR001754">
    <property type="entry name" value="OMPdeCOase_dom"/>
</dbReference>
<proteinExistence type="inferred from homology"/>